<dbReference type="Gene3D" id="2.160.20.80">
    <property type="entry name" value="E3 ubiquitin-protein ligase SopA"/>
    <property type="match status" value="1"/>
</dbReference>
<keyword evidence="2" id="KW-0472">Membrane</keyword>
<keyword evidence="4" id="KW-1185">Reference proteome</keyword>
<dbReference type="EMBL" id="CAJNDS010002609">
    <property type="protein sequence ID" value="CAE7543768.1"/>
    <property type="molecule type" value="Genomic_DNA"/>
</dbReference>
<accession>A0A812TY20</accession>
<name>A0A812TY20_9DINO</name>
<feature type="region of interest" description="Disordered" evidence="1">
    <location>
        <begin position="322"/>
        <end position="349"/>
    </location>
</feature>
<evidence type="ECO:0000256" key="2">
    <source>
        <dbReference type="SAM" id="Phobius"/>
    </source>
</evidence>
<keyword evidence="2" id="KW-1133">Transmembrane helix</keyword>
<gene>
    <name evidence="3" type="ORF">SNAT2548_LOCUS30495</name>
</gene>
<dbReference type="PANTHER" id="PTHR14136">
    <property type="entry name" value="BTB_POZ DOMAIN-CONTAINING PROTEIN KCTD9"/>
    <property type="match status" value="1"/>
</dbReference>
<keyword evidence="2" id="KW-0812">Transmembrane</keyword>
<proteinExistence type="predicted"/>
<dbReference type="PANTHER" id="PTHR14136:SF17">
    <property type="entry name" value="BTB_POZ DOMAIN-CONTAINING PROTEIN KCTD9"/>
    <property type="match status" value="1"/>
</dbReference>
<evidence type="ECO:0000256" key="1">
    <source>
        <dbReference type="SAM" id="MobiDB-lite"/>
    </source>
</evidence>
<organism evidence="3 4">
    <name type="scientific">Symbiodinium natans</name>
    <dbReference type="NCBI Taxonomy" id="878477"/>
    <lineage>
        <taxon>Eukaryota</taxon>
        <taxon>Sar</taxon>
        <taxon>Alveolata</taxon>
        <taxon>Dinophyceae</taxon>
        <taxon>Suessiales</taxon>
        <taxon>Symbiodiniaceae</taxon>
        <taxon>Symbiodinium</taxon>
    </lineage>
</organism>
<comment type="caution">
    <text evidence="3">The sequence shown here is derived from an EMBL/GenBank/DDBJ whole genome shotgun (WGS) entry which is preliminary data.</text>
</comment>
<sequence>MPGAAKKVVLKKKKRASTLVRLSVVEAEEAVLELEDGDLDAQQLQGHVLEDSKDKFFTELPAMPTASREEWCKIVEANFQSSFKKQADRHNSPADRLELAAWQQRPCLNVERLRVVEHEDGSFRVHYGENDSIPPKAVKAQEELKDLLTEIRVHARMPTCWEAGHRWRADIKQKLQGCHRQLDGVDLRGADLSFTQLQAASCDSIQLQGANLVRADLRGANLENANLQGANLYRAQLHGACLAHADLRGANLHSADLTGADMDSVKLAGADLTATAWTSPPSATDIDCGILPFPKFRKTEKTHENSLLLQYWRGAKRALWGDGEEEDSDAAEETESRGPEENSGGFQKLLPSSTRLLGTQELSPTAKTAGSMDERLIGLMKQAEQNLRRILKKLSVPATYRARALLQVVCNKQATLRVVYVHEEGQEALEEVLRQVSKIHTDEEVFWTFDYFEKELASLQKRGLQVGPILSKLADAHLKGDTCYTGGSLFIFLRASPTQMAADKRELESMLDYLQRVQQETVNKHNWDDVTDNFECFYNMKEALRCQRSRLVFRDVWADPNLRTFVKAGLAFQDVASPDKCPDAVVGHVKYAVYLIKSNYLRWAQELSKEAAAIDAVKARQASFFALVLSGISGCLVFVATLLSGLVVEAVRTNIAVDLFGGE</sequence>
<protein>
    <recommendedName>
        <fullName evidence="5">Pentapeptide repeat-containing protein</fullName>
    </recommendedName>
</protein>
<evidence type="ECO:0008006" key="5">
    <source>
        <dbReference type="Google" id="ProtNLM"/>
    </source>
</evidence>
<dbReference type="OrthoDB" id="9989223at2759"/>
<dbReference type="SUPFAM" id="SSF141571">
    <property type="entry name" value="Pentapeptide repeat-like"/>
    <property type="match status" value="1"/>
</dbReference>
<dbReference type="InterPro" id="IPR051082">
    <property type="entry name" value="Pentapeptide-BTB/POZ_domain"/>
</dbReference>
<evidence type="ECO:0000313" key="3">
    <source>
        <dbReference type="EMBL" id="CAE7543768.1"/>
    </source>
</evidence>
<feature type="compositionally biased region" description="Acidic residues" evidence="1">
    <location>
        <begin position="322"/>
        <end position="333"/>
    </location>
</feature>
<reference evidence="3" key="1">
    <citation type="submission" date="2021-02" db="EMBL/GenBank/DDBJ databases">
        <authorList>
            <person name="Dougan E. K."/>
            <person name="Rhodes N."/>
            <person name="Thang M."/>
            <person name="Chan C."/>
        </authorList>
    </citation>
    <scope>NUCLEOTIDE SEQUENCE</scope>
</reference>
<dbReference type="Proteomes" id="UP000604046">
    <property type="component" value="Unassembled WGS sequence"/>
</dbReference>
<dbReference type="InterPro" id="IPR001646">
    <property type="entry name" value="5peptide_repeat"/>
</dbReference>
<dbReference type="Pfam" id="PF00805">
    <property type="entry name" value="Pentapeptide"/>
    <property type="match status" value="1"/>
</dbReference>
<evidence type="ECO:0000313" key="4">
    <source>
        <dbReference type="Proteomes" id="UP000604046"/>
    </source>
</evidence>
<feature type="transmembrane region" description="Helical" evidence="2">
    <location>
        <begin position="624"/>
        <end position="648"/>
    </location>
</feature>
<dbReference type="AlphaFoldDB" id="A0A812TY20"/>